<accession>A0AAU9SGA4</accession>
<gene>
    <name evidence="2" type="ORF">TAV2_LOCUS16400</name>
</gene>
<dbReference type="InterPro" id="IPR050354">
    <property type="entry name" value="F-box/kelch-repeat_ARATH"/>
</dbReference>
<dbReference type="InterPro" id="IPR057499">
    <property type="entry name" value="Kelch_FKB95"/>
</dbReference>
<evidence type="ECO:0000313" key="2">
    <source>
        <dbReference type="EMBL" id="CAH2063358.1"/>
    </source>
</evidence>
<proteinExistence type="predicted"/>
<dbReference type="InterPro" id="IPR001810">
    <property type="entry name" value="F-box_dom"/>
</dbReference>
<organism evidence="2 3">
    <name type="scientific">Thlaspi arvense</name>
    <name type="common">Field penny-cress</name>
    <dbReference type="NCBI Taxonomy" id="13288"/>
    <lineage>
        <taxon>Eukaryota</taxon>
        <taxon>Viridiplantae</taxon>
        <taxon>Streptophyta</taxon>
        <taxon>Embryophyta</taxon>
        <taxon>Tracheophyta</taxon>
        <taxon>Spermatophyta</taxon>
        <taxon>Magnoliopsida</taxon>
        <taxon>eudicotyledons</taxon>
        <taxon>Gunneridae</taxon>
        <taxon>Pentapetalae</taxon>
        <taxon>rosids</taxon>
        <taxon>malvids</taxon>
        <taxon>Brassicales</taxon>
        <taxon>Brassicaceae</taxon>
        <taxon>Thlaspideae</taxon>
        <taxon>Thlaspi</taxon>
    </lineage>
</organism>
<dbReference type="InterPro" id="IPR036047">
    <property type="entry name" value="F-box-like_dom_sf"/>
</dbReference>
<dbReference type="PANTHER" id="PTHR24414:SF99">
    <property type="entry name" value="F-BOX DOMAIN-CONTAINING PROTEIN"/>
    <property type="match status" value="1"/>
</dbReference>
<dbReference type="SMART" id="SM00256">
    <property type="entry name" value="FBOX"/>
    <property type="match status" value="1"/>
</dbReference>
<dbReference type="AlphaFoldDB" id="A0AAU9SGA4"/>
<keyword evidence="3" id="KW-1185">Reference proteome</keyword>
<dbReference type="InterPro" id="IPR015915">
    <property type="entry name" value="Kelch-typ_b-propeller"/>
</dbReference>
<reference evidence="2 3" key="1">
    <citation type="submission" date="2022-03" db="EMBL/GenBank/DDBJ databases">
        <authorList>
            <person name="Nunn A."/>
            <person name="Chopra R."/>
            <person name="Nunn A."/>
            <person name="Contreras Garrido A."/>
        </authorList>
    </citation>
    <scope>NUCLEOTIDE SEQUENCE [LARGE SCALE GENOMIC DNA]</scope>
</reference>
<dbReference type="CDD" id="cd22152">
    <property type="entry name" value="F-box_AtAFR-like"/>
    <property type="match status" value="1"/>
</dbReference>
<dbReference type="EMBL" id="OU466861">
    <property type="protein sequence ID" value="CAH2063358.1"/>
    <property type="molecule type" value="Genomic_DNA"/>
</dbReference>
<dbReference type="PANTHER" id="PTHR24414">
    <property type="entry name" value="F-BOX/KELCH-REPEAT PROTEIN SKIP4"/>
    <property type="match status" value="1"/>
</dbReference>
<evidence type="ECO:0000259" key="1">
    <source>
        <dbReference type="SMART" id="SM00256"/>
    </source>
</evidence>
<name>A0AAU9SGA4_THLAR</name>
<sequence>MSSTRKEAPSSLFSSLADDIVLNVLARVPRRYHPNISCVSKKLRSLVRSSELHKTRSLLGMDRFYVCFDEYGYPHRINHWFALAENRRLVPIPFPSPPEPYSVALTVGPEIYFVGGYCTRPSSSMWILDSRSGKLRRGPSSLVATRSAAAGLVNDKIYMFGGRCEDEYEEIQAQAFDLKSQTWQLAPNPTRQVQDISMSASLRRNIYARNAEEAVVVYDTRDGEIEIPAPAQQLRSRDFCVVDNVLYIYQTHAGLLWYESKEKEWRVVEGLNLKARIAWSTALAEYNGKLAFLWHERDKSEVWCSVIVLYGSKVAVRGRVEWSGCLLSDLPYKYKFKHCLCLD</sequence>
<dbReference type="Pfam" id="PF25210">
    <property type="entry name" value="Kelch_FKB95"/>
    <property type="match status" value="1"/>
</dbReference>
<dbReference type="Pfam" id="PF00646">
    <property type="entry name" value="F-box"/>
    <property type="match status" value="1"/>
</dbReference>
<evidence type="ECO:0000313" key="3">
    <source>
        <dbReference type="Proteomes" id="UP000836841"/>
    </source>
</evidence>
<dbReference type="SUPFAM" id="SSF81383">
    <property type="entry name" value="F-box domain"/>
    <property type="match status" value="1"/>
</dbReference>
<dbReference type="Proteomes" id="UP000836841">
    <property type="component" value="Chromosome 5"/>
</dbReference>
<dbReference type="Gene3D" id="2.120.10.80">
    <property type="entry name" value="Kelch-type beta propeller"/>
    <property type="match status" value="1"/>
</dbReference>
<feature type="domain" description="F-box" evidence="1">
    <location>
        <begin position="16"/>
        <end position="56"/>
    </location>
</feature>
<protein>
    <recommendedName>
        <fullName evidence="1">F-box domain-containing protein</fullName>
    </recommendedName>
</protein>
<dbReference type="SUPFAM" id="SSF117281">
    <property type="entry name" value="Kelch motif"/>
    <property type="match status" value="1"/>
</dbReference>